<evidence type="ECO:0000256" key="1">
    <source>
        <dbReference type="ARBA" id="ARBA00008372"/>
    </source>
</evidence>
<dbReference type="InterPro" id="IPR051181">
    <property type="entry name" value="CAF1_poly(A)_ribonucleases"/>
</dbReference>
<reference evidence="4" key="1">
    <citation type="submission" date="2022-11" db="UniProtKB">
        <authorList>
            <consortium name="WormBaseParasite"/>
        </authorList>
    </citation>
    <scope>IDENTIFICATION</scope>
</reference>
<dbReference type="SUPFAM" id="SSF53098">
    <property type="entry name" value="Ribonuclease H-like"/>
    <property type="match status" value="1"/>
</dbReference>
<dbReference type="InterPro" id="IPR036397">
    <property type="entry name" value="RNaseH_sf"/>
</dbReference>
<dbReference type="AlphaFoldDB" id="A0A915IVU2"/>
<dbReference type="GO" id="GO:0015030">
    <property type="term" value="C:Cajal body"/>
    <property type="evidence" value="ECO:0007669"/>
    <property type="project" value="TreeGrafter"/>
</dbReference>
<accession>A0A915IVU2</accession>
<dbReference type="WBParaSite" id="nRc.2.0.1.t17937-RA">
    <property type="protein sequence ID" value="nRc.2.0.1.t17937-RA"/>
    <property type="gene ID" value="nRc.2.0.1.g17937"/>
</dbReference>
<feature type="compositionally biased region" description="Low complexity" evidence="2">
    <location>
        <begin position="287"/>
        <end position="309"/>
    </location>
</feature>
<dbReference type="Gene3D" id="3.30.420.10">
    <property type="entry name" value="Ribonuclease H-like superfamily/Ribonuclease H"/>
    <property type="match status" value="2"/>
</dbReference>
<dbReference type="GO" id="GO:0000175">
    <property type="term" value="F:3'-5'-RNA exonuclease activity"/>
    <property type="evidence" value="ECO:0007669"/>
    <property type="project" value="TreeGrafter"/>
</dbReference>
<feature type="compositionally biased region" description="Basic and acidic residues" evidence="2">
    <location>
        <begin position="271"/>
        <end position="284"/>
    </location>
</feature>
<dbReference type="GO" id="GO:0034472">
    <property type="term" value="P:snRNA 3'-end processing"/>
    <property type="evidence" value="ECO:0007669"/>
    <property type="project" value="TreeGrafter"/>
</dbReference>
<sequence>VNFLVKHGFDFNLQYSKGIVYHPGADRKKSNAKNVFHEKDYLRKIFDLILLSKKPIVLHNSLMDLVFIYQHLYGPAPTQLQTFLADLDQMWPNGIYDTKYIADYCARTKASYLEFVFRKCQRENDFHPLPTRLSIKFSQIPEQFIKLNYVQFSFCNDWSEKVYTEELIERLCIPYCLHGYCNAKKCDLIHDVDLFILDEEFKAEKKRQRRKNRLEKVKSAKDCTGSAKKAGVAELLLLINNKKRELEEHCDGNNSRKKMCKVTPVHDKRLVDTSSQRRLEKTDKLTGSSSSKIDSQISNGSDSPDQISSTSSNGQYSFYQSAHRAGFDAFMTGFSLAYFAMKNYDLSQNLSEKLFNIAEIRNKISLSGKDFYLTVQCSGFAKHSTYHLEKWAKMLNNDCEMI</sequence>
<dbReference type="PANTHER" id="PTHR15092">
    <property type="entry name" value="POLY A -SPECIFIC RIBONUCLEASE/TARGET OF EGR1, MEMBER 1"/>
    <property type="match status" value="1"/>
</dbReference>
<keyword evidence="3" id="KW-1185">Reference proteome</keyword>
<evidence type="ECO:0000313" key="3">
    <source>
        <dbReference type="Proteomes" id="UP000887565"/>
    </source>
</evidence>
<dbReference type="GO" id="GO:0017069">
    <property type="term" value="F:snRNA binding"/>
    <property type="evidence" value="ECO:0007669"/>
    <property type="project" value="TreeGrafter"/>
</dbReference>
<dbReference type="OMA" id="ADYCART"/>
<dbReference type="Pfam" id="PF04857">
    <property type="entry name" value="CAF1"/>
    <property type="match status" value="1"/>
</dbReference>
<proteinExistence type="inferred from homology"/>
<comment type="similarity">
    <text evidence="1">Belongs to the CAF1 family.</text>
</comment>
<dbReference type="InterPro" id="IPR006941">
    <property type="entry name" value="RNase_CAF1"/>
</dbReference>
<feature type="region of interest" description="Disordered" evidence="2">
    <location>
        <begin position="271"/>
        <end position="309"/>
    </location>
</feature>
<evidence type="ECO:0000313" key="4">
    <source>
        <dbReference type="WBParaSite" id="nRc.2.0.1.t17937-RA"/>
    </source>
</evidence>
<dbReference type="Proteomes" id="UP000887565">
    <property type="component" value="Unplaced"/>
</dbReference>
<organism evidence="3 4">
    <name type="scientific">Romanomermis culicivorax</name>
    <name type="common">Nematode worm</name>
    <dbReference type="NCBI Taxonomy" id="13658"/>
    <lineage>
        <taxon>Eukaryota</taxon>
        <taxon>Metazoa</taxon>
        <taxon>Ecdysozoa</taxon>
        <taxon>Nematoda</taxon>
        <taxon>Enoplea</taxon>
        <taxon>Dorylaimia</taxon>
        <taxon>Mermithida</taxon>
        <taxon>Mermithoidea</taxon>
        <taxon>Mermithidae</taxon>
        <taxon>Romanomermis</taxon>
    </lineage>
</organism>
<dbReference type="InterPro" id="IPR012337">
    <property type="entry name" value="RNaseH-like_sf"/>
</dbReference>
<evidence type="ECO:0000256" key="2">
    <source>
        <dbReference type="SAM" id="MobiDB-lite"/>
    </source>
</evidence>
<protein>
    <submittedName>
        <fullName evidence="4">Target of EGR1 protein 1</fullName>
    </submittedName>
</protein>
<dbReference type="PANTHER" id="PTHR15092:SF37">
    <property type="entry name" value="TARGET OF EGR1 PROTEIN 1"/>
    <property type="match status" value="1"/>
</dbReference>
<name>A0A915IVU2_ROMCU</name>